<gene>
    <name evidence="10" type="ORF">EHS24_002788</name>
</gene>
<keyword evidence="4" id="KW-0533">Nickel</keyword>
<dbReference type="Pfam" id="PF03824">
    <property type="entry name" value="NicO"/>
    <property type="match status" value="1"/>
</dbReference>
<evidence type="ECO:0000256" key="9">
    <source>
        <dbReference type="SAM" id="MobiDB-lite"/>
    </source>
</evidence>
<reference evidence="10 11" key="1">
    <citation type="submission" date="2018-11" db="EMBL/GenBank/DDBJ databases">
        <title>Genome sequence of Apiotrichum porosum DSM 27194.</title>
        <authorList>
            <person name="Aliyu H."/>
            <person name="Gorte O."/>
            <person name="Ochsenreither K."/>
        </authorList>
    </citation>
    <scope>NUCLEOTIDE SEQUENCE [LARGE SCALE GENOMIC DNA]</scope>
    <source>
        <strain evidence="10 11">DSM 27194</strain>
    </source>
</reference>
<dbReference type="GO" id="GO:0012505">
    <property type="term" value="C:endomembrane system"/>
    <property type="evidence" value="ECO:0007669"/>
    <property type="project" value="UniProtKB-SubCell"/>
</dbReference>
<evidence type="ECO:0000256" key="2">
    <source>
        <dbReference type="ARBA" id="ARBA00010892"/>
    </source>
</evidence>
<comment type="caution">
    <text evidence="10">The sequence shown here is derived from an EMBL/GenBank/DDBJ whole genome shotgun (WGS) entry which is preliminary data.</text>
</comment>
<dbReference type="RefSeq" id="XP_028472877.1">
    <property type="nucleotide sequence ID" value="XM_028618510.1"/>
</dbReference>
<evidence type="ECO:0000313" key="10">
    <source>
        <dbReference type="EMBL" id="RSH77730.1"/>
    </source>
</evidence>
<dbReference type="InterPro" id="IPR011541">
    <property type="entry name" value="Ni/Co_transpt_high_affinity"/>
</dbReference>
<dbReference type="GO" id="GO:0015099">
    <property type="term" value="F:nickel cation transmembrane transporter activity"/>
    <property type="evidence" value="ECO:0007669"/>
    <property type="project" value="UniProtKB-UniRule"/>
</dbReference>
<dbReference type="OrthoDB" id="5197598at2759"/>
<evidence type="ECO:0000256" key="6">
    <source>
        <dbReference type="ARBA" id="ARBA00022989"/>
    </source>
</evidence>
<sequence>MSTLSRRIHRLPRPTLLGRAVVLIGAELLANAACWIAAGICLSQADGLIGLALLAWTLGLRHGLDADHISAIDNATRQMVSLGRQPLTCGLFFSLGHSTIVIAVNIAIAVSVDIYDKLGKVGSVGGIVGTSVSASFLFLVASINTFFLIGAIKDRRRAKAREAAGLPPDEVDPAKIHGGGCLVRVIAPILRVVDRPWKMYPVGILFGFGFDTASSIALLAISAIATRGPNGEAISHGKIIILPFLFTAGMSLVDSLDSVLMLYAYAQPDLRSGPDRKIRLFSRYDQTLSTETLAPLTAPEGAEAFEQDVEGGAAAANSLEAGKDMLKPASPESDGTAATVEVDPETEARTERAQRLVAAKTATMSSLSISLTLLSILVALSISLIEIMGLIGENCTQCSAAADDPDGGGLAGSWWRAWARANDASGYVGAAIVGCFVAILAGYHVVKWGWRRHQKKNKVAGQERESSEGERQYGATEV</sequence>
<dbReference type="Proteomes" id="UP000279236">
    <property type="component" value="Unassembled WGS sequence"/>
</dbReference>
<feature type="transmembrane region" description="Helical" evidence="8">
    <location>
        <begin position="240"/>
        <end position="266"/>
    </location>
</feature>
<dbReference type="GO" id="GO:0005886">
    <property type="term" value="C:plasma membrane"/>
    <property type="evidence" value="ECO:0007669"/>
    <property type="project" value="UniProtKB-SubCell"/>
</dbReference>
<comment type="similarity">
    <text evidence="2 8">Belongs to the NiCoT transporter (TC 2.A.52) family.</text>
</comment>
<accession>A0A427XFQ4</accession>
<dbReference type="EMBL" id="RSCE01000014">
    <property type="protein sequence ID" value="RSH77730.1"/>
    <property type="molecule type" value="Genomic_DNA"/>
</dbReference>
<feature type="transmembrane region" description="Helical" evidence="8">
    <location>
        <begin position="87"/>
        <end position="112"/>
    </location>
</feature>
<feature type="transmembrane region" description="Helical" evidence="8">
    <location>
        <begin position="132"/>
        <end position="152"/>
    </location>
</feature>
<dbReference type="AlphaFoldDB" id="A0A427XFQ4"/>
<organism evidence="10 11">
    <name type="scientific">Apiotrichum porosum</name>
    <dbReference type="NCBI Taxonomy" id="105984"/>
    <lineage>
        <taxon>Eukaryota</taxon>
        <taxon>Fungi</taxon>
        <taxon>Dikarya</taxon>
        <taxon>Basidiomycota</taxon>
        <taxon>Agaricomycotina</taxon>
        <taxon>Tremellomycetes</taxon>
        <taxon>Trichosporonales</taxon>
        <taxon>Trichosporonaceae</taxon>
        <taxon>Apiotrichum</taxon>
    </lineage>
</organism>
<feature type="transmembrane region" description="Helical" evidence="8">
    <location>
        <begin position="200"/>
        <end position="225"/>
    </location>
</feature>
<feature type="transmembrane region" description="Helical" evidence="8">
    <location>
        <begin position="424"/>
        <end position="446"/>
    </location>
</feature>
<evidence type="ECO:0000313" key="11">
    <source>
        <dbReference type="Proteomes" id="UP000279236"/>
    </source>
</evidence>
<proteinExistence type="inferred from homology"/>
<keyword evidence="6 8" id="KW-1133">Transmembrane helix</keyword>
<evidence type="ECO:0000256" key="4">
    <source>
        <dbReference type="ARBA" id="ARBA00022596"/>
    </source>
</evidence>
<keyword evidence="5 8" id="KW-0812">Transmembrane</keyword>
<keyword evidence="11" id="KW-1185">Reference proteome</keyword>
<name>A0A427XFQ4_9TREE</name>
<evidence type="ECO:0000256" key="8">
    <source>
        <dbReference type="RuleBase" id="RU362101"/>
    </source>
</evidence>
<feature type="region of interest" description="Disordered" evidence="9">
    <location>
        <begin position="457"/>
        <end position="478"/>
    </location>
</feature>
<dbReference type="GeneID" id="39587331"/>
<evidence type="ECO:0000256" key="7">
    <source>
        <dbReference type="ARBA" id="ARBA00023136"/>
    </source>
</evidence>
<dbReference type="STRING" id="105984.A0A427XFQ4"/>
<keyword evidence="7 8" id="KW-0472">Membrane</keyword>
<dbReference type="PANTHER" id="PTHR31611:SF0">
    <property type="entry name" value="HIGH-AFFINITY NICKEL TRANSPORT PROTEIN NIC1"/>
    <property type="match status" value="1"/>
</dbReference>
<evidence type="ECO:0000256" key="5">
    <source>
        <dbReference type="ARBA" id="ARBA00022692"/>
    </source>
</evidence>
<feature type="compositionally biased region" description="Basic and acidic residues" evidence="9">
    <location>
        <begin position="461"/>
        <end position="471"/>
    </location>
</feature>
<evidence type="ECO:0000256" key="3">
    <source>
        <dbReference type="ARBA" id="ARBA00022448"/>
    </source>
</evidence>
<evidence type="ECO:0000256" key="1">
    <source>
        <dbReference type="ARBA" id="ARBA00004127"/>
    </source>
</evidence>
<comment type="subcellular location">
    <subcellularLocation>
        <location evidence="8">Cell membrane</location>
        <topology evidence="8">Multi-pass membrane protein</topology>
    </subcellularLocation>
    <subcellularLocation>
        <location evidence="1">Endomembrane system</location>
        <topology evidence="1">Multi-pass membrane protein</topology>
    </subcellularLocation>
</comment>
<dbReference type="InterPro" id="IPR004688">
    <property type="entry name" value="Ni/Co_transpt"/>
</dbReference>
<dbReference type="PANTHER" id="PTHR31611">
    <property type="entry name" value="HIGH-AFFINITY NICKEL TRANSPORT PROTEIN NIC1"/>
    <property type="match status" value="1"/>
</dbReference>
<feature type="transmembrane region" description="Helical" evidence="8">
    <location>
        <begin position="362"/>
        <end position="385"/>
    </location>
</feature>
<feature type="region of interest" description="Disordered" evidence="9">
    <location>
        <begin position="327"/>
        <end position="348"/>
    </location>
</feature>
<protein>
    <recommendedName>
        <fullName evidence="8">Nickel/cobalt efflux system</fullName>
    </recommendedName>
</protein>
<keyword evidence="3 8" id="KW-0813">Transport</keyword>